<evidence type="ECO:0000256" key="4">
    <source>
        <dbReference type="ARBA" id="ARBA00023136"/>
    </source>
</evidence>
<reference evidence="9" key="1">
    <citation type="submission" date="2025-08" db="UniProtKB">
        <authorList>
            <consortium name="RefSeq"/>
        </authorList>
    </citation>
    <scope>IDENTIFICATION</scope>
</reference>
<keyword evidence="8" id="KW-1185">Reference proteome</keyword>
<keyword evidence="2 6" id="KW-0812">Transmembrane</keyword>
<feature type="transmembrane region" description="Helical" evidence="6">
    <location>
        <begin position="246"/>
        <end position="266"/>
    </location>
</feature>
<keyword evidence="4 6" id="KW-0472">Membrane</keyword>
<feature type="transmembrane region" description="Helical" evidence="6">
    <location>
        <begin position="295"/>
        <end position="315"/>
    </location>
</feature>
<protein>
    <submittedName>
        <fullName evidence="9">Protein FAM8A1</fullName>
    </submittedName>
</protein>
<feature type="domain" description="RDD" evidence="7">
    <location>
        <begin position="233"/>
        <end position="392"/>
    </location>
</feature>
<dbReference type="AlphaFoldDB" id="A0AAX6PAI6"/>
<dbReference type="RefSeq" id="XP_004847693.1">
    <property type="nucleotide sequence ID" value="XM_004847636.3"/>
</dbReference>
<keyword evidence="3 6" id="KW-1133">Transmembrane helix</keyword>
<feature type="region of interest" description="Disordered" evidence="5">
    <location>
        <begin position="1"/>
        <end position="102"/>
    </location>
</feature>
<evidence type="ECO:0000313" key="9">
    <source>
        <dbReference type="RefSeq" id="XP_004847693.1"/>
    </source>
</evidence>
<dbReference type="PANTHER" id="PTHR13659:SF5">
    <property type="entry name" value="PROTEIN FAM8A1"/>
    <property type="match status" value="1"/>
</dbReference>
<feature type="compositionally biased region" description="Basic and acidic residues" evidence="5">
    <location>
        <begin position="66"/>
        <end position="77"/>
    </location>
</feature>
<dbReference type="CTD" id="51439"/>
<dbReference type="KEGG" id="hgl:101707702"/>
<dbReference type="InterPro" id="IPR039871">
    <property type="entry name" value="FAM8A1"/>
</dbReference>
<feature type="region of interest" description="Disordered" evidence="5">
    <location>
        <begin position="201"/>
        <end position="222"/>
    </location>
</feature>
<feature type="compositionally biased region" description="Low complexity" evidence="5">
    <location>
        <begin position="83"/>
        <end position="97"/>
    </location>
</feature>
<dbReference type="PANTHER" id="PTHR13659">
    <property type="entry name" value="AUTOSOMAL HIGHLY CONSERVED PROTEIN"/>
    <property type="match status" value="1"/>
</dbReference>
<evidence type="ECO:0000256" key="3">
    <source>
        <dbReference type="ARBA" id="ARBA00022989"/>
    </source>
</evidence>
<feature type="compositionally biased region" description="Basic and acidic residues" evidence="5">
    <location>
        <begin position="1"/>
        <end position="10"/>
    </location>
</feature>
<proteinExistence type="predicted"/>
<dbReference type="GO" id="GO:0016020">
    <property type="term" value="C:membrane"/>
    <property type="evidence" value="ECO:0007669"/>
    <property type="project" value="UniProtKB-SubCell"/>
</dbReference>
<comment type="subcellular location">
    <subcellularLocation>
        <location evidence="1">Membrane</location>
        <topology evidence="1">Multi-pass membrane protein</topology>
    </subcellularLocation>
</comment>
<dbReference type="InterPro" id="IPR010432">
    <property type="entry name" value="RDD"/>
</dbReference>
<dbReference type="GeneID" id="101707702"/>
<sequence>MAEAPEEARGRPPGQDDSGKDHEPVPSLRGPPAAAPGPRDGPQAEPQAPGRPPTPALAPAPLEGSESSREPRRRQEAARGSIAAPQEPAGCEAPEAAAPRERPGRLSACEYSRQVHEWLWQSYCGYLTWHSGLAAFPGYCSLQPPPPSYPVPPAAAPLGYYSPFYFLSAGAAGADPGAAVGIATPAPVAGLGPRAAQVQGSARATPATRVGAAAPSRTAGETEQQAGREYVIPSLAHRFMAEMVDFFILFFIKATIVLSIMHLSGIKDISKFAMHYIIEEIDEDTSMEDLQKMMVVALIYRLLVCFYEIICIWGTDGATPGKFLLGLRVVTCDTSVLIAPSRVLVIPSSNVSITTSTIRALIKNFSIASFFPAFITLLFFQHNRTAYDIVAGTIVVKRNGVR</sequence>
<evidence type="ECO:0000256" key="2">
    <source>
        <dbReference type="ARBA" id="ARBA00022692"/>
    </source>
</evidence>
<gene>
    <name evidence="9" type="primary">Fam8a1</name>
</gene>
<feature type="compositionally biased region" description="Pro residues" evidence="5">
    <location>
        <begin position="49"/>
        <end position="58"/>
    </location>
</feature>
<dbReference type="Pfam" id="PF06271">
    <property type="entry name" value="RDD"/>
    <property type="match status" value="1"/>
</dbReference>
<feature type="compositionally biased region" description="Low complexity" evidence="5">
    <location>
        <begin position="30"/>
        <end position="41"/>
    </location>
</feature>
<evidence type="ECO:0000256" key="5">
    <source>
        <dbReference type="SAM" id="MobiDB-lite"/>
    </source>
</evidence>
<evidence type="ECO:0000313" key="8">
    <source>
        <dbReference type="Proteomes" id="UP000694906"/>
    </source>
</evidence>
<feature type="transmembrane region" description="Helical" evidence="6">
    <location>
        <begin position="360"/>
        <end position="380"/>
    </location>
</feature>
<evidence type="ECO:0000259" key="7">
    <source>
        <dbReference type="Pfam" id="PF06271"/>
    </source>
</evidence>
<accession>A0AAX6PAI6</accession>
<evidence type="ECO:0000256" key="6">
    <source>
        <dbReference type="SAM" id="Phobius"/>
    </source>
</evidence>
<evidence type="ECO:0000256" key="1">
    <source>
        <dbReference type="ARBA" id="ARBA00004141"/>
    </source>
</evidence>
<dbReference type="Proteomes" id="UP000694906">
    <property type="component" value="Unplaced"/>
</dbReference>
<name>A0AAX6PAI6_HETGA</name>
<organism evidence="8 9">
    <name type="scientific">Heterocephalus glaber</name>
    <name type="common">Naked mole rat</name>
    <dbReference type="NCBI Taxonomy" id="10181"/>
    <lineage>
        <taxon>Eukaryota</taxon>
        <taxon>Metazoa</taxon>
        <taxon>Chordata</taxon>
        <taxon>Craniata</taxon>
        <taxon>Vertebrata</taxon>
        <taxon>Euteleostomi</taxon>
        <taxon>Mammalia</taxon>
        <taxon>Eutheria</taxon>
        <taxon>Euarchontoglires</taxon>
        <taxon>Glires</taxon>
        <taxon>Rodentia</taxon>
        <taxon>Hystricomorpha</taxon>
        <taxon>Bathyergidae</taxon>
        <taxon>Heterocephalus</taxon>
    </lineage>
</organism>